<dbReference type="EMBL" id="CAJFCJ010000043">
    <property type="protein sequence ID" value="CAD5126340.1"/>
    <property type="molecule type" value="Genomic_DNA"/>
</dbReference>
<accession>A0A7I8WDZ3</accession>
<dbReference type="AlphaFoldDB" id="A0A7I8WDZ3"/>
<protein>
    <submittedName>
        <fullName evidence="1">DgyrCDS14488</fullName>
    </submittedName>
</protein>
<evidence type="ECO:0000313" key="2">
    <source>
        <dbReference type="Proteomes" id="UP000549394"/>
    </source>
</evidence>
<reference evidence="1 2" key="1">
    <citation type="submission" date="2020-08" db="EMBL/GenBank/DDBJ databases">
        <authorList>
            <person name="Hejnol A."/>
        </authorList>
    </citation>
    <scope>NUCLEOTIDE SEQUENCE [LARGE SCALE GENOMIC DNA]</scope>
</reference>
<name>A0A7I8WDZ3_9ANNE</name>
<proteinExistence type="predicted"/>
<dbReference type="Proteomes" id="UP000549394">
    <property type="component" value="Unassembled WGS sequence"/>
</dbReference>
<sequence length="207" mass="24135">MNTMTCSYEELSDMEIFQSNVRHNIHHFSYETKSFAKHNLLFDTKVKKEDACLFICLTLFNTVGVKFCKSSLTYMSQPIIAGCRRVLYSIVDCYYNNTMSHKSAQIIDTNCMPNVKNTTKRFYNIQNVKFKLSTINKTREFSTGILQIQMDNERFIRSLEFSVIPQWLSNKICGIMGFDYIHSLSKYIAIQFESLAATFQSYTLQLM</sequence>
<organism evidence="1 2">
    <name type="scientific">Dimorphilus gyrociliatus</name>
    <dbReference type="NCBI Taxonomy" id="2664684"/>
    <lineage>
        <taxon>Eukaryota</taxon>
        <taxon>Metazoa</taxon>
        <taxon>Spiralia</taxon>
        <taxon>Lophotrochozoa</taxon>
        <taxon>Annelida</taxon>
        <taxon>Polychaeta</taxon>
        <taxon>Polychaeta incertae sedis</taxon>
        <taxon>Dinophilidae</taxon>
        <taxon>Dimorphilus</taxon>
    </lineage>
</organism>
<gene>
    <name evidence="1" type="ORF">DGYR_LOCUS13588</name>
</gene>
<keyword evidence="2" id="KW-1185">Reference proteome</keyword>
<evidence type="ECO:0000313" key="1">
    <source>
        <dbReference type="EMBL" id="CAD5126340.1"/>
    </source>
</evidence>
<comment type="caution">
    <text evidence="1">The sequence shown here is derived from an EMBL/GenBank/DDBJ whole genome shotgun (WGS) entry which is preliminary data.</text>
</comment>